<gene>
    <name evidence="1" type="ORF">SSP24_42280</name>
</gene>
<name>A0A4Y3VJ55_9ACTN</name>
<protein>
    <submittedName>
        <fullName evidence="1">Uncharacterized protein</fullName>
    </submittedName>
</protein>
<comment type="caution">
    <text evidence="1">The sequence shown here is derived from an EMBL/GenBank/DDBJ whole genome shotgun (WGS) entry which is preliminary data.</text>
</comment>
<reference evidence="1 2" key="1">
    <citation type="submission" date="2019-06" db="EMBL/GenBank/DDBJ databases">
        <title>Whole genome shotgun sequence of Streptomyces spinoverrucosus NBRC 14228.</title>
        <authorList>
            <person name="Hosoyama A."/>
            <person name="Uohara A."/>
            <person name="Ohji S."/>
            <person name="Ichikawa N."/>
        </authorList>
    </citation>
    <scope>NUCLEOTIDE SEQUENCE [LARGE SCALE GENOMIC DNA]</scope>
    <source>
        <strain evidence="1 2">NBRC 14228</strain>
    </source>
</reference>
<dbReference type="AlphaFoldDB" id="A0A4Y3VJ55"/>
<proteinExistence type="predicted"/>
<accession>A0A4Y3VJ55</accession>
<sequence length="94" mass="10161">MTAPQADYRYMQLEDARLARALTRVLQAPGLTREQATGWLTAVAEVLDGGGPGPVPIWAFNTFAALQSLHLPLTRCIADEDIPPACRGGCRPSR</sequence>
<organism evidence="1 2">
    <name type="scientific">Streptomyces spinoverrucosus</name>
    <dbReference type="NCBI Taxonomy" id="284043"/>
    <lineage>
        <taxon>Bacteria</taxon>
        <taxon>Bacillati</taxon>
        <taxon>Actinomycetota</taxon>
        <taxon>Actinomycetes</taxon>
        <taxon>Kitasatosporales</taxon>
        <taxon>Streptomycetaceae</taxon>
        <taxon>Streptomyces</taxon>
    </lineage>
</organism>
<dbReference type="EMBL" id="BJND01000028">
    <property type="protein sequence ID" value="GEC06573.1"/>
    <property type="molecule type" value="Genomic_DNA"/>
</dbReference>
<keyword evidence="2" id="KW-1185">Reference proteome</keyword>
<evidence type="ECO:0000313" key="2">
    <source>
        <dbReference type="Proteomes" id="UP000317881"/>
    </source>
</evidence>
<evidence type="ECO:0000313" key="1">
    <source>
        <dbReference type="EMBL" id="GEC06573.1"/>
    </source>
</evidence>
<dbReference type="Proteomes" id="UP000317881">
    <property type="component" value="Unassembled WGS sequence"/>
</dbReference>